<dbReference type="PANTHER" id="PTHR47331">
    <property type="entry name" value="PHD-TYPE DOMAIN-CONTAINING PROTEIN"/>
    <property type="match status" value="1"/>
</dbReference>
<reference evidence="2" key="1">
    <citation type="journal article" date="2014" name="Genome Biol.">
        <title>Genome analysis of a major urban malaria vector mosquito, Anopheles stephensi.</title>
        <authorList>
            <person name="Jiang X."/>
            <person name="Peery A."/>
            <person name="Hall A.B."/>
            <person name="Sharma A."/>
            <person name="Chen X.G."/>
            <person name="Waterhouse R.M."/>
            <person name="Komissarov A."/>
            <person name="Riehle M.M."/>
            <person name="Shouche Y."/>
            <person name="Sharakhova M.V."/>
            <person name="Lawson D."/>
            <person name="Pakpour N."/>
            <person name="Arensburger P."/>
            <person name="Davidson V.L."/>
            <person name="Eiglmeier K."/>
            <person name="Emrich S."/>
            <person name="George P."/>
            <person name="Kennedy R.C."/>
            <person name="Mane S.P."/>
            <person name="Maslen G."/>
            <person name="Oringanje C."/>
            <person name="Qi Y."/>
            <person name="Settlage R."/>
            <person name="Tojo M."/>
            <person name="Tubio J.M."/>
            <person name="Unger M.F."/>
            <person name="Wang B."/>
            <person name="Vernick K.D."/>
            <person name="Ribeiro J.M."/>
            <person name="James A.A."/>
            <person name="Michel K."/>
            <person name="Riehle M.A."/>
            <person name="Luckhart S."/>
            <person name="Sharakhov I.V."/>
            <person name="Tu Z."/>
        </authorList>
    </citation>
    <scope>NUCLEOTIDE SEQUENCE [LARGE SCALE GENOMIC DNA]</scope>
    <source>
        <strain evidence="2">Indian</strain>
    </source>
</reference>
<evidence type="ECO:0000313" key="1">
    <source>
        <dbReference type="EnsemblMetazoa" id="ASTEI11516-PA"/>
    </source>
</evidence>
<dbReference type="VEuPathDB" id="VectorBase:ASTEI11516"/>
<proteinExistence type="predicted"/>
<accession>A0A182YST0</accession>
<sequence length="375" mass="41937">MVQSRLRNADNLDQIMAALEKSYGRADVLVNSLLEQIREAPALKPERLDSFIEYGELVAEICATVKTKGASERLYDAALLQELVDRMPAFLRWSWGMHRRQLKGVTLNDFGAWIQEATDGAMAVTPPQPKKKTTTRQVHAQHVETHVTQSSRNRACAVCNKDTCVAVGKHYGPCSVRVECGLQGCVAKHHRKLHRTTSEERPVEINHHGTRTDSMLLRYVPVMLHGKSGPVYTHALLDEGSTVTLMEQELARELGVSGTLDPLCLLYSAGQKRDERESQRVTVQVSSVEEKAPVYSMTDVRTVSRLSLPRQSVDTEELKRKFTHLATIPAQSYESASPRLLIGIDQYRLTRPLKTIEGSAGQPTATKTRLGWLIF</sequence>
<evidence type="ECO:0000313" key="2">
    <source>
        <dbReference type="Proteomes" id="UP000076408"/>
    </source>
</evidence>
<dbReference type="AlphaFoldDB" id="A0A182YST0"/>
<organism evidence="1 2">
    <name type="scientific">Anopheles stephensi</name>
    <name type="common">Indo-Pakistan malaria mosquito</name>
    <dbReference type="NCBI Taxonomy" id="30069"/>
    <lineage>
        <taxon>Eukaryota</taxon>
        <taxon>Metazoa</taxon>
        <taxon>Ecdysozoa</taxon>
        <taxon>Arthropoda</taxon>
        <taxon>Hexapoda</taxon>
        <taxon>Insecta</taxon>
        <taxon>Pterygota</taxon>
        <taxon>Neoptera</taxon>
        <taxon>Endopterygota</taxon>
        <taxon>Diptera</taxon>
        <taxon>Nematocera</taxon>
        <taxon>Culicoidea</taxon>
        <taxon>Culicidae</taxon>
        <taxon>Anophelinae</taxon>
        <taxon>Anopheles</taxon>
    </lineage>
</organism>
<dbReference type="VEuPathDB" id="VectorBase:ASTE011128"/>
<protein>
    <submittedName>
        <fullName evidence="1">DUF1758 domain-containing protein</fullName>
    </submittedName>
</protein>
<keyword evidence="2" id="KW-1185">Reference proteome</keyword>
<dbReference type="VEuPathDB" id="VectorBase:ASTEI20_043339"/>
<dbReference type="Proteomes" id="UP000076408">
    <property type="component" value="Unassembled WGS sequence"/>
</dbReference>
<reference evidence="1" key="2">
    <citation type="submission" date="2020-05" db="UniProtKB">
        <authorList>
            <consortium name="EnsemblMetazoa"/>
        </authorList>
    </citation>
    <scope>IDENTIFICATION</scope>
    <source>
        <strain evidence="1">Indian</strain>
    </source>
</reference>
<dbReference type="STRING" id="30069.A0A182YST0"/>
<name>A0A182YST0_ANOST</name>
<dbReference type="PANTHER" id="PTHR47331:SF5">
    <property type="entry name" value="RIBONUCLEASE H"/>
    <property type="match status" value="1"/>
</dbReference>
<dbReference type="OMA" id="VAMCASM"/>
<dbReference type="EnsemblMetazoa" id="ASTEI11516-RA">
    <property type="protein sequence ID" value="ASTEI11516-PA"/>
    <property type="gene ID" value="ASTEI11516"/>
</dbReference>